<comment type="caution">
    <text evidence="2">The sequence shown here is derived from an EMBL/GenBank/DDBJ whole genome shotgun (WGS) entry which is preliminary data.</text>
</comment>
<dbReference type="Proteomes" id="UP001163046">
    <property type="component" value="Unassembled WGS sequence"/>
</dbReference>
<protein>
    <submittedName>
        <fullName evidence="2">Uncharacterized protein</fullName>
    </submittedName>
</protein>
<dbReference type="EMBL" id="MU825884">
    <property type="protein sequence ID" value="KAJ7384879.1"/>
    <property type="molecule type" value="Genomic_DNA"/>
</dbReference>
<evidence type="ECO:0000313" key="2">
    <source>
        <dbReference type="EMBL" id="KAJ7384879.1"/>
    </source>
</evidence>
<name>A0A9W9ZRW6_9CNID</name>
<gene>
    <name evidence="2" type="ORF">OS493_019559</name>
</gene>
<feature type="region of interest" description="Disordered" evidence="1">
    <location>
        <begin position="119"/>
        <end position="163"/>
    </location>
</feature>
<dbReference type="AlphaFoldDB" id="A0A9W9ZRW6"/>
<reference evidence="2" key="1">
    <citation type="submission" date="2023-01" db="EMBL/GenBank/DDBJ databases">
        <title>Genome assembly of the deep-sea coral Lophelia pertusa.</title>
        <authorList>
            <person name="Herrera S."/>
            <person name="Cordes E."/>
        </authorList>
    </citation>
    <scope>NUCLEOTIDE SEQUENCE</scope>
    <source>
        <strain evidence="2">USNM1676648</strain>
        <tissue evidence="2">Polyp</tissue>
    </source>
</reference>
<keyword evidence="3" id="KW-1185">Reference proteome</keyword>
<feature type="region of interest" description="Disordered" evidence="1">
    <location>
        <begin position="1"/>
        <end position="22"/>
    </location>
</feature>
<accession>A0A9W9ZRW6</accession>
<evidence type="ECO:0000313" key="3">
    <source>
        <dbReference type="Proteomes" id="UP001163046"/>
    </source>
</evidence>
<proteinExistence type="predicted"/>
<feature type="region of interest" description="Disordered" evidence="1">
    <location>
        <begin position="73"/>
        <end position="105"/>
    </location>
</feature>
<feature type="compositionally biased region" description="Basic and acidic residues" evidence="1">
    <location>
        <begin position="119"/>
        <end position="134"/>
    </location>
</feature>
<organism evidence="2 3">
    <name type="scientific">Desmophyllum pertusum</name>
    <dbReference type="NCBI Taxonomy" id="174260"/>
    <lineage>
        <taxon>Eukaryota</taxon>
        <taxon>Metazoa</taxon>
        <taxon>Cnidaria</taxon>
        <taxon>Anthozoa</taxon>
        <taxon>Hexacorallia</taxon>
        <taxon>Scleractinia</taxon>
        <taxon>Caryophylliina</taxon>
        <taxon>Caryophylliidae</taxon>
        <taxon>Desmophyllum</taxon>
    </lineage>
</organism>
<sequence length="163" mass="17379">MSHKRDPASGSRGKTLDPLCKKGVNLECNGNDGKTSKITGMEHDLAGNEIAFPTPEELEDDSVQFGKNPLRHVDQRSDIPHSGQGQRVGHESFPGEGKGTRPPGIKAIGDSLDAWTPVDDIHGAIDQKDPKNFDLDGSPEDGEPGTDAAAPRTKPQTLALPQI</sequence>
<evidence type="ECO:0000256" key="1">
    <source>
        <dbReference type="SAM" id="MobiDB-lite"/>
    </source>
</evidence>